<dbReference type="EMBL" id="CP043494">
    <property type="protein sequence ID" value="WNG52042.1"/>
    <property type="molecule type" value="Genomic_DNA"/>
</dbReference>
<evidence type="ECO:0000313" key="2">
    <source>
        <dbReference type="EMBL" id="WNG52042.1"/>
    </source>
</evidence>
<organism evidence="2 3">
    <name type="scientific">Archangium minus</name>
    <dbReference type="NCBI Taxonomy" id="83450"/>
    <lineage>
        <taxon>Bacteria</taxon>
        <taxon>Pseudomonadati</taxon>
        <taxon>Myxococcota</taxon>
        <taxon>Myxococcia</taxon>
        <taxon>Myxococcales</taxon>
        <taxon>Cystobacterineae</taxon>
        <taxon>Archangiaceae</taxon>
        <taxon>Archangium</taxon>
    </lineage>
</organism>
<dbReference type="InterPro" id="IPR024983">
    <property type="entry name" value="CHAT_dom"/>
</dbReference>
<accession>A0ABY9X9H1</accession>
<dbReference type="Pfam" id="PF12770">
    <property type="entry name" value="CHAT"/>
    <property type="match status" value="1"/>
</dbReference>
<dbReference type="Proteomes" id="UP001611383">
    <property type="component" value="Chromosome"/>
</dbReference>
<name>A0ABY9X9H1_9BACT</name>
<protein>
    <submittedName>
        <fullName evidence="2">CHAT domain-containing protein</fullName>
    </submittedName>
</protein>
<dbReference type="PANTHER" id="PTHR10098">
    <property type="entry name" value="RAPSYN-RELATED"/>
    <property type="match status" value="1"/>
</dbReference>
<proteinExistence type="predicted"/>
<dbReference type="RefSeq" id="WP_395812350.1">
    <property type="nucleotide sequence ID" value="NZ_CP043494.1"/>
</dbReference>
<reference evidence="2 3" key="1">
    <citation type="submission" date="2019-08" db="EMBL/GenBank/DDBJ databases">
        <title>Archangium and Cystobacter genomes.</title>
        <authorList>
            <person name="Chen I.-C.K."/>
            <person name="Wielgoss S."/>
        </authorList>
    </citation>
    <scope>NUCLEOTIDE SEQUENCE [LARGE SCALE GENOMIC DNA]</scope>
    <source>
        <strain evidence="2 3">Cbm 6</strain>
    </source>
</reference>
<gene>
    <name evidence="2" type="ORF">F0U60_54010</name>
</gene>
<evidence type="ECO:0000313" key="3">
    <source>
        <dbReference type="Proteomes" id="UP001611383"/>
    </source>
</evidence>
<evidence type="ECO:0000259" key="1">
    <source>
        <dbReference type="Pfam" id="PF12770"/>
    </source>
</evidence>
<feature type="domain" description="CHAT" evidence="1">
    <location>
        <begin position="285"/>
        <end position="611"/>
    </location>
</feature>
<sequence>MWRVFGWMTLVILCCAAGENASREPTDTRLMQEVGKRLAQHRLAGALSLLTRAFSLSELSLRQEVLDASEARLAATLQHLRAEEEYLYALLRAYPGNPEVRRLALSSVLLRKGRSIEENANTWRTLLRDLGPRDRDTFERLRALRTELTALSLQGPGSLAPADYQKRLAELAEQGDALEAELARRSAPLRALSTLPPPAEIVDRVAAVLPKDGALVEFVAYTDRPLVSEPGTPRAQLPSQQRYLALVLFPDARIRVLDLGPAAPIDSAVSDLRDALAERDAAYLPAAQALYTLAFKPLRPVLGTTRRVTLAPDGQLALVPFYVLHDGTSFLLDVFDFSLVTSGKDLLSRPRDTASPGSVVVFADPTFGTPPDTQHDSSPERLFSTLPAGPAHRAWRQLPGTRQEAQAIQRLLPQARLFLGTEATKQRLLGLRAPAVLHIATHGFFLDNTAAPTGSRALGHVGTSGGSGHVPPPLNPLLRSGLVLSGAPSGAPDAALPHSGTAAVTALELEGLDLWGTQLVVLSACETGRGDVKPGQGVYGLRRALVIAGAETVVMSLWKVNDHSTHLLMEAYYRHLLAGMGRAMALRQAMRSMRQSHPHPHHWAPFIALGSNAPLRLPQSPLTPRA</sequence>
<dbReference type="PANTHER" id="PTHR10098:SF108">
    <property type="entry name" value="TETRATRICOPEPTIDE REPEAT PROTEIN 28"/>
    <property type="match status" value="1"/>
</dbReference>
<keyword evidence="3" id="KW-1185">Reference proteome</keyword>